<keyword evidence="1" id="KW-0456">Lyase</keyword>
<dbReference type="InterPro" id="IPR029017">
    <property type="entry name" value="Enolase-like_N"/>
</dbReference>
<dbReference type="SFLD" id="SFLDS00001">
    <property type="entry name" value="Enolase"/>
    <property type="match status" value="1"/>
</dbReference>
<dbReference type="InterPro" id="IPR006311">
    <property type="entry name" value="TAT_signal"/>
</dbReference>
<dbReference type="SFLD" id="SFLDG00179">
    <property type="entry name" value="mandelate_racemase"/>
    <property type="match status" value="1"/>
</dbReference>
<dbReference type="AlphaFoldDB" id="A0A381WMC2"/>
<dbReference type="InterPro" id="IPR013342">
    <property type="entry name" value="Mandelate_racemase_C"/>
</dbReference>
<dbReference type="Gene3D" id="3.30.390.10">
    <property type="entry name" value="Enolase-like, N-terminal domain"/>
    <property type="match status" value="1"/>
</dbReference>
<evidence type="ECO:0000259" key="2">
    <source>
        <dbReference type="SMART" id="SM00922"/>
    </source>
</evidence>
<dbReference type="InterPro" id="IPR013341">
    <property type="entry name" value="Mandelate_racemase_N_dom"/>
</dbReference>
<dbReference type="SUPFAM" id="SSF54826">
    <property type="entry name" value="Enolase N-terminal domain-like"/>
    <property type="match status" value="1"/>
</dbReference>
<dbReference type="InterPro" id="IPR034593">
    <property type="entry name" value="DgoD-like"/>
</dbReference>
<dbReference type="PANTHER" id="PTHR48080">
    <property type="entry name" value="D-GALACTONATE DEHYDRATASE-RELATED"/>
    <property type="match status" value="1"/>
</dbReference>
<sequence>MTRRKDGTLSPPFSRRRFLEAISLFAAVPALVPMVPGTARLLAQAATASRRLRITGMEVIVVRATARTTWLNVRLTTNQGLTGLGEASLGRRTELPELTPFFSLVREESPFRIEQYRQRGWTRAASGDRVQATAFSAIEQAQWDLAGKALGAPVSDLFGGRLRDELPVYANINRATADRMPGGFAANARAAVADGFAAIKAAPFDGFPALTQSPAEVAQAVDLGIACVAAMREAVGPDVAIKIDAHSNFDVPLSIEVARRLEPQDLSWYEEPIPPERVTETKQIHDAVVQPMAGGEFLFGMEGFGPLCQQRAVDVVMPDVKHCGGLAEARRIAAVADLYGVAVSPHNPSGPVATAASVQLCASMSNFDILEYQWGEVGWRGDLLEPPERFDRGQIQVTAEPGFGVELNDAVAREHA</sequence>
<evidence type="ECO:0000313" key="3">
    <source>
        <dbReference type="EMBL" id="SVA53669.1"/>
    </source>
</evidence>
<dbReference type="CDD" id="cd03316">
    <property type="entry name" value="MR_like"/>
    <property type="match status" value="1"/>
</dbReference>
<dbReference type="Pfam" id="PF02746">
    <property type="entry name" value="MR_MLE_N"/>
    <property type="match status" value="1"/>
</dbReference>
<dbReference type="EMBL" id="UINC01012268">
    <property type="protein sequence ID" value="SVA53669.1"/>
    <property type="molecule type" value="Genomic_DNA"/>
</dbReference>
<dbReference type="Pfam" id="PF13378">
    <property type="entry name" value="MR_MLE_C"/>
    <property type="match status" value="1"/>
</dbReference>
<dbReference type="SMART" id="SM00922">
    <property type="entry name" value="MR_MLE"/>
    <property type="match status" value="1"/>
</dbReference>
<dbReference type="SUPFAM" id="SSF51604">
    <property type="entry name" value="Enolase C-terminal domain-like"/>
    <property type="match status" value="1"/>
</dbReference>
<reference evidence="3" key="1">
    <citation type="submission" date="2018-05" db="EMBL/GenBank/DDBJ databases">
        <authorList>
            <person name="Lanie J.A."/>
            <person name="Ng W.-L."/>
            <person name="Kazmierczak K.M."/>
            <person name="Andrzejewski T.M."/>
            <person name="Davidsen T.M."/>
            <person name="Wayne K.J."/>
            <person name="Tettelin H."/>
            <person name="Glass J.I."/>
            <person name="Rusch D."/>
            <person name="Podicherti R."/>
            <person name="Tsui H.-C.T."/>
            <person name="Winkler M.E."/>
        </authorList>
    </citation>
    <scope>NUCLEOTIDE SEQUENCE</scope>
</reference>
<dbReference type="Gene3D" id="3.20.20.120">
    <property type="entry name" value="Enolase-like C-terminal domain"/>
    <property type="match status" value="1"/>
</dbReference>
<proteinExistence type="predicted"/>
<accession>A0A381WMC2</accession>
<dbReference type="GO" id="GO:0016829">
    <property type="term" value="F:lyase activity"/>
    <property type="evidence" value="ECO:0007669"/>
    <property type="project" value="UniProtKB-KW"/>
</dbReference>
<dbReference type="InterPro" id="IPR036849">
    <property type="entry name" value="Enolase-like_C_sf"/>
</dbReference>
<name>A0A381WMC2_9ZZZZ</name>
<protein>
    <recommendedName>
        <fullName evidence="2">Mandelate racemase/muconate lactonizing enzyme C-terminal domain-containing protein</fullName>
    </recommendedName>
</protein>
<feature type="domain" description="Mandelate racemase/muconate lactonizing enzyme C-terminal" evidence="2">
    <location>
        <begin position="181"/>
        <end position="291"/>
    </location>
</feature>
<organism evidence="3">
    <name type="scientific">marine metagenome</name>
    <dbReference type="NCBI Taxonomy" id="408172"/>
    <lineage>
        <taxon>unclassified sequences</taxon>
        <taxon>metagenomes</taxon>
        <taxon>ecological metagenomes</taxon>
    </lineage>
</organism>
<dbReference type="InterPro" id="IPR029065">
    <property type="entry name" value="Enolase_C-like"/>
</dbReference>
<dbReference type="PANTHER" id="PTHR48080:SF2">
    <property type="entry name" value="D-GALACTONATE DEHYDRATASE"/>
    <property type="match status" value="1"/>
</dbReference>
<gene>
    <name evidence="3" type="ORF">METZ01_LOCUS106523</name>
</gene>
<evidence type="ECO:0000256" key="1">
    <source>
        <dbReference type="ARBA" id="ARBA00023239"/>
    </source>
</evidence>
<dbReference type="PROSITE" id="PS51318">
    <property type="entry name" value="TAT"/>
    <property type="match status" value="1"/>
</dbReference>